<dbReference type="PANTHER" id="PTHR30329">
    <property type="entry name" value="STATOR ELEMENT OF FLAGELLAR MOTOR COMPLEX"/>
    <property type="match status" value="1"/>
</dbReference>
<protein>
    <submittedName>
        <fullName evidence="6">OmpA family protein</fullName>
    </submittedName>
</protein>
<sequence>MNTHAYPFRALVVFAALLAVPVVLAVLPLSRGIAWSVTFAIVVTAAALIAWHTMRVRRALEQNAATLSALGTSRAVSDLPDELRSRMPLVMVLGDALAHLFANGRNVHVGASSIWMRVDKPRHLPDLALAARAWRGDRPLDGVVLTLAPDVHTHDSLTQMLRVHRQALSDTTRLLGTRVPGYLAVYQRLTQENGPTPHWYGLSAEAPLTAVSQFDAVIHAAEAERHEPRAAGLASLIDWTWRYVNGVLQDPRQPAAPWLLHGAAWIDCGAASQPASPWLAHLRSLTHLVLPPLTGSETPWSLPEPLIEACPERAWVPPRLRAFAHAIAILACAVALACWGAGKNNRALIDQIGVNLTRYASTPASNDAARREAFSALIADRDRLDRHERTGVPLRLSFGMYRGAALLPVLNQTIASYEPRPSIITLDSMSLFDSGPAQLNPGSTRALVSALEMINAQRGERILIAGHTDDIGDAASNQLLSIARASAVRDWLMAASATPASAFAIQGYGDTRPIADNRSPEGRARNRRVEITLVPDVP</sequence>
<dbReference type="InterPro" id="IPR050330">
    <property type="entry name" value="Bact_OuterMem_StrucFunc"/>
</dbReference>
<name>A0A158K5D6_9BURK</name>
<dbReference type="CDD" id="cd07185">
    <property type="entry name" value="OmpA_C-like"/>
    <property type="match status" value="1"/>
</dbReference>
<dbReference type="Gene3D" id="3.30.1330.60">
    <property type="entry name" value="OmpA-like domain"/>
    <property type="match status" value="1"/>
</dbReference>
<dbReference type="PANTHER" id="PTHR30329:SF20">
    <property type="entry name" value="EXPORTED PROTEIN"/>
    <property type="match status" value="1"/>
</dbReference>
<comment type="caution">
    <text evidence="6">The sequence shown here is derived from an EMBL/GenBank/DDBJ whole genome shotgun (WGS) entry which is preliminary data.</text>
</comment>
<organism evidence="6 7">
    <name type="scientific">Caballeronia terrestris</name>
    <dbReference type="NCBI Taxonomy" id="1226301"/>
    <lineage>
        <taxon>Bacteria</taxon>
        <taxon>Pseudomonadati</taxon>
        <taxon>Pseudomonadota</taxon>
        <taxon>Betaproteobacteria</taxon>
        <taxon>Burkholderiales</taxon>
        <taxon>Burkholderiaceae</taxon>
        <taxon>Caballeronia</taxon>
    </lineage>
</organism>
<dbReference type="Pfam" id="PF00691">
    <property type="entry name" value="OmpA"/>
    <property type="match status" value="1"/>
</dbReference>
<keyword evidence="4" id="KW-1133">Transmembrane helix</keyword>
<dbReference type="InterPro" id="IPR036737">
    <property type="entry name" value="OmpA-like_sf"/>
</dbReference>
<keyword evidence="2 3" id="KW-0472">Membrane</keyword>
<feature type="transmembrane region" description="Helical" evidence="4">
    <location>
        <begin position="35"/>
        <end position="54"/>
    </location>
</feature>
<dbReference type="PROSITE" id="PS51123">
    <property type="entry name" value="OMPA_2"/>
    <property type="match status" value="1"/>
</dbReference>
<feature type="domain" description="OmpA-like" evidence="5">
    <location>
        <begin position="419"/>
        <end position="537"/>
    </location>
</feature>
<reference evidence="6" key="1">
    <citation type="submission" date="2016-01" db="EMBL/GenBank/DDBJ databases">
        <authorList>
            <person name="Peeters C."/>
        </authorList>
    </citation>
    <scope>NUCLEOTIDE SEQUENCE [LARGE SCALE GENOMIC DNA]</scope>
    <source>
        <strain evidence="6">LMG 22937</strain>
    </source>
</reference>
<accession>A0A158K5D6</accession>
<comment type="subcellular location">
    <subcellularLocation>
        <location evidence="1">Cell outer membrane</location>
    </subcellularLocation>
</comment>
<dbReference type="RefSeq" id="WP_087658782.1">
    <property type="nucleotide sequence ID" value="NZ_FCOL02000037.1"/>
</dbReference>
<evidence type="ECO:0000256" key="1">
    <source>
        <dbReference type="ARBA" id="ARBA00004442"/>
    </source>
</evidence>
<dbReference type="EMBL" id="FCOL02000037">
    <property type="protein sequence ID" value="SAL76358.1"/>
    <property type="molecule type" value="Genomic_DNA"/>
</dbReference>
<proteinExistence type="predicted"/>
<dbReference type="GO" id="GO:0009279">
    <property type="term" value="C:cell outer membrane"/>
    <property type="evidence" value="ECO:0007669"/>
    <property type="project" value="UniProtKB-SubCell"/>
</dbReference>
<gene>
    <name evidence="6" type="ORF">AWB67_04912</name>
</gene>
<dbReference type="Proteomes" id="UP000054925">
    <property type="component" value="Unassembled WGS sequence"/>
</dbReference>
<dbReference type="SUPFAM" id="SSF103088">
    <property type="entry name" value="OmpA-like"/>
    <property type="match status" value="1"/>
</dbReference>
<evidence type="ECO:0000259" key="5">
    <source>
        <dbReference type="PROSITE" id="PS51123"/>
    </source>
</evidence>
<evidence type="ECO:0000256" key="2">
    <source>
        <dbReference type="ARBA" id="ARBA00023136"/>
    </source>
</evidence>
<keyword evidence="7" id="KW-1185">Reference proteome</keyword>
<evidence type="ECO:0000313" key="7">
    <source>
        <dbReference type="Proteomes" id="UP000054925"/>
    </source>
</evidence>
<evidence type="ECO:0000313" key="6">
    <source>
        <dbReference type="EMBL" id="SAL76358.1"/>
    </source>
</evidence>
<dbReference type="AlphaFoldDB" id="A0A158K5D6"/>
<dbReference type="OrthoDB" id="345640at2"/>
<keyword evidence="4" id="KW-0812">Transmembrane</keyword>
<dbReference type="PRINTS" id="PR01021">
    <property type="entry name" value="OMPADOMAIN"/>
</dbReference>
<evidence type="ECO:0000256" key="4">
    <source>
        <dbReference type="SAM" id="Phobius"/>
    </source>
</evidence>
<dbReference type="InterPro" id="IPR006664">
    <property type="entry name" value="OMP_bac"/>
</dbReference>
<evidence type="ECO:0000256" key="3">
    <source>
        <dbReference type="PROSITE-ProRule" id="PRU00473"/>
    </source>
</evidence>
<dbReference type="InterPro" id="IPR006665">
    <property type="entry name" value="OmpA-like"/>
</dbReference>